<comment type="subunit">
    <text evidence="7">Homotrimer.</text>
</comment>
<feature type="binding site" evidence="7">
    <location>
        <begin position="16"/>
        <end position="18"/>
    </location>
    <ligand>
        <name>4-CDP-2-C-methyl-D-erythritol 2-phosphate</name>
        <dbReference type="ChEBI" id="CHEBI:57919"/>
    </ligand>
</feature>
<feature type="site" description="Transition state stabilizer" evidence="7">
    <location>
        <position position="140"/>
    </location>
</feature>
<comment type="cofactor">
    <cofactor evidence="7">
        <name>a divalent metal cation</name>
        <dbReference type="ChEBI" id="CHEBI:60240"/>
    </cofactor>
    <text evidence="7">Binds 1 divalent metal cation per subunit.</text>
</comment>
<comment type="function">
    <text evidence="7">Involved in the biosynthesis of isopentenyl diphosphate (IPP) and dimethylallyl diphosphate (DMAPP), two major building blocks of isoprenoid compounds. Catalyzes the conversion of 4-diphosphocytidyl-2-C-methyl-D-erythritol 2-phosphate (CDP-ME2P) to 2-C-methyl-D-erythritol 2,4-cyclodiphosphate (ME-CPP) with a corresponding release of cytidine 5-monophosphate (CMP).</text>
</comment>
<proteinExistence type="inferred from homology"/>
<feature type="binding site" evidence="7">
    <location>
        <position position="149"/>
    </location>
    <ligand>
        <name>4-CDP-2-C-methyl-D-erythritol 2-phosphate</name>
        <dbReference type="ChEBI" id="CHEBI:57919"/>
    </ligand>
</feature>
<feature type="binding site" evidence="7">
    <location>
        <position position="16"/>
    </location>
    <ligand>
        <name>a divalent metal cation</name>
        <dbReference type="ChEBI" id="CHEBI:60240"/>
    </ligand>
</feature>
<evidence type="ECO:0000313" key="11">
    <source>
        <dbReference type="Proteomes" id="UP001196980"/>
    </source>
</evidence>
<feature type="domain" description="2-C-methyl-D-erythritol 2,4-cyclodiphosphate synthase" evidence="9">
    <location>
        <begin position="9"/>
        <end position="161"/>
    </location>
</feature>
<dbReference type="NCBIfam" id="TIGR00151">
    <property type="entry name" value="ispF"/>
    <property type="match status" value="1"/>
</dbReference>
<comment type="similarity">
    <text evidence="7 8">Belongs to the IspF family.</text>
</comment>
<evidence type="ECO:0000256" key="8">
    <source>
        <dbReference type="RuleBase" id="RU004395"/>
    </source>
</evidence>
<comment type="caution">
    <text evidence="7">Lacks conserved residue(s) required for the propagation of feature annotation.</text>
</comment>
<feature type="binding site" evidence="7">
    <location>
        <position position="50"/>
    </location>
    <ligand>
        <name>a divalent metal cation</name>
        <dbReference type="ChEBI" id="CHEBI:60240"/>
    </ligand>
</feature>
<dbReference type="RefSeq" id="WP_218253819.1">
    <property type="nucleotide sequence ID" value="NZ_JABXWD010000488.1"/>
</dbReference>
<sequence length="166" mass="17812">MDTIPTDDVRVGLGYDSHRLVEGRRLILGGIELAFDKGLAGHSDADVLCHSIIDAIIGAAGLGDIGRMFPDTDTTYKDACSLDMLRLVIDKIRGEGFVVTWLDCIVIMERPKLAPYIEQIKQSLASTGIASNLINVKAKTNEGMGFIGRGEGVASLATCTLRYAPS</sequence>
<keyword evidence="11" id="KW-1185">Reference proteome</keyword>
<evidence type="ECO:0000256" key="2">
    <source>
        <dbReference type="ARBA" id="ARBA00004709"/>
    </source>
</evidence>
<dbReference type="EC" id="4.6.1.12" evidence="3 7"/>
<keyword evidence="4 7" id="KW-0479">Metal-binding</keyword>
<dbReference type="PROSITE" id="PS01350">
    <property type="entry name" value="ISPF"/>
    <property type="match status" value="1"/>
</dbReference>
<dbReference type="PANTHER" id="PTHR43181">
    <property type="entry name" value="2-C-METHYL-D-ERYTHRITOL 2,4-CYCLODIPHOSPHATE SYNTHASE, CHLOROPLASTIC"/>
    <property type="match status" value="1"/>
</dbReference>
<dbReference type="SUPFAM" id="SSF69765">
    <property type="entry name" value="IpsF-like"/>
    <property type="match status" value="1"/>
</dbReference>
<dbReference type="Pfam" id="PF02542">
    <property type="entry name" value="YgbB"/>
    <property type="match status" value="1"/>
</dbReference>
<dbReference type="Proteomes" id="UP001196980">
    <property type="component" value="Unassembled WGS sequence"/>
</dbReference>
<comment type="pathway">
    <text evidence="2 7">Isoprenoid biosynthesis; isopentenyl diphosphate biosynthesis via DXP pathway; isopentenyl diphosphate from 1-deoxy-D-xylulose 5-phosphate: step 4/6.</text>
</comment>
<feature type="binding site" evidence="7">
    <location>
        <position position="146"/>
    </location>
    <ligand>
        <name>4-CDP-2-C-methyl-D-erythritol 2-phosphate</name>
        <dbReference type="ChEBI" id="CHEBI:57919"/>
    </ligand>
</feature>
<comment type="caution">
    <text evidence="10">The sequence shown here is derived from an EMBL/GenBank/DDBJ whole genome shotgun (WGS) entry which is preliminary data.</text>
</comment>
<evidence type="ECO:0000256" key="1">
    <source>
        <dbReference type="ARBA" id="ARBA00000200"/>
    </source>
</evidence>
<keyword evidence="5 7" id="KW-0414">Isoprene biosynthesis</keyword>
<evidence type="ECO:0000259" key="9">
    <source>
        <dbReference type="Pfam" id="PF02542"/>
    </source>
</evidence>
<evidence type="ECO:0000256" key="5">
    <source>
        <dbReference type="ARBA" id="ARBA00023229"/>
    </source>
</evidence>
<feature type="binding site" evidence="7">
    <location>
        <position position="18"/>
    </location>
    <ligand>
        <name>a divalent metal cation</name>
        <dbReference type="ChEBI" id="CHEBI:60240"/>
    </ligand>
</feature>
<feature type="site" description="Transition state stabilizer" evidence="7">
    <location>
        <position position="42"/>
    </location>
</feature>
<evidence type="ECO:0000256" key="6">
    <source>
        <dbReference type="ARBA" id="ARBA00023239"/>
    </source>
</evidence>
<dbReference type="EMBL" id="JABXWD010000488">
    <property type="protein sequence ID" value="MBV6343217.1"/>
    <property type="molecule type" value="Genomic_DNA"/>
</dbReference>
<organism evidence="10 11">
    <name type="scientific">Candidatus Magnetobacterium casense</name>
    <dbReference type="NCBI Taxonomy" id="1455061"/>
    <lineage>
        <taxon>Bacteria</taxon>
        <taxon>Pseudomonadati</taxon>
        <taxon>Nitrospirota</taxon>
        <taxon>Thermodesulfovibrionia</taxon>
        <taxon>Thermodesulfovibrionales</taxon>
        <taxon>Candidatus Magnetobacteriaceae</taxon>
        <taxon>Candidatus Magnetobacterium</taxon>
    </lineage>
</organism>
<reference evidence="10 11" key="1">
    <citation type="journal article" date="2020" name="J Geophys Res Biogeosci">
        <title>Magnetotaxis as an Adaptation to Enable Bacterial Shuttling of Microbial Sulfur and Sulfur Cycling Across Aquatic Oxic#Anoxic Interfaces.</title>
        <authorList>
            <person name="Li J."/>
            <person name="Liu P."/>
            <person name="Wang J."/>
            <person name="Roberts A.P."/>
            <person name="Pan Y."/>
        </authorList>
    </citation>
    <scope>NUCLEOTIDE SEQUENCE [LARGE SCALE GENOMIC DNA]</scope>
    <source>
        <strain evidence="10 11">MYR-1_YQ</strain>
    </source>
</reference>
<dbReference type="InterPro" id="IPR036571">
    <property type="entry name" value="MECDP_synthase_sf"/>
</dbReference>
<dbReference type="InterPro" id="IPR003526">
    <property type="entry name" value="MECDP_synthase"/>
</dbReference>
<dbReference type="Gene3D" id="3.30.1330.50">
    <property type="entry name" value="2-C-methyl-D-erythritol 2,4-cyclodiphosphate synthase"/>
    <property type="match status" value="1"/>
</dbReference>
<accession>A0ABS6S2Y7</accession>
<protein>
    <recommendedName>
        <fullName evidence="3 7">2-C-methyl-D-erythritol 2,4-cyclodiphosphate synthase</fullName>
        <shortName evidence="7">MECDP-synthase</shortName>
        <shortName evidence="7">MECPP-synthase</shortName>
        <shortName evidence="7">MECPS</shortName>
        <ecNumber evidence="3 7">4.6.1.12</ecNumber>
    </recommendedName>
</protein>
<dbReference type="HAMAP" id="MF_00107">
    <property type="entry name" value="IspF"/>
    <property type="match status" value="1"/>
</dbReference>
<evidence type="ECO:0000256" key="3">
    <source>
        <dbReference type="ARBA" id="ARBA00012579"/>
    </source>
</evidence>
<dbReference type="PANTHER" id="PTHR43181:SF1">
    <property type="entry name" value="2-C-METHYL-D-ERYTHRITOL 2,4-CYCLODIPHOSPHATE SYNTHASE, CHLOROPLASTIC"/>
    <property type="match status" value="1"/>
</dbReference>
<dbReference type="GO" id="GO:0008685">
    <property type="term" value="F:2-C-methyl-D-erythritol 2,4-cyclodiphosphate synthase activity"/>
    <property type="evidence" value="ECO:0007669"/>
    <property type="project" value="UniProtKB-EC"/>
</dbReference>
<gene>
    <name evidence="7" type="primary">ispF</name>
    <name evidence="10" type="ORF">HWQ67_16680</name>
</gene>
<evidence type="ECO:0000313" key="10">
    <source>
        <dbReference type="EMBL" id="MBV6343217.1"/>
    </source>
</evidence>
<feature type="binding site" evidence="7">
    <location>
        <begin position="64"/>
        <end position="66"/>
    </location>
    <ligand>
        <name>4-CDP-2-C-methyl-D-erythritol 2-phosphate</name>
        <dbReference type="ChEBI" id="CHEBI:57919"/>
    </ligand>
</feature>
<comment type="catalytic activity">
    <reaction evidence="1 7 8">
        <text>4-CDP-2-C-methyl-D-erythritol 2-phosphate = 2-C-methyl-D-erythritol 2,4-cyclic diphosphate + CMP</text>
        <dbReference type="Rhea" id="RHEA:23864"/>
        <dbReference type="ChEBI" id="CHEBI:57919"/>
        <dbReference type="ChEBI" id="CHEBI:58483"/>
        <dbReference type="ChEBI" id="CHEBI:60377"/>
        <dbReference type="EC" id="4.6.1.12"/>
    </reaction>
</comment>
<feature type="binding site" evidence="7">
    <location>
        <begin position="69"/>
        <end position="73"/>
    </location>
    <ligand>
        <name>4-CDP-2-C-methyl-D-erythritol 2-phosphate</name>
        <dbReference type="ChEBI" id="CHEBI:57919"/>
    </ligand>
</feature>
<dbReference type="InterPro" id="IPR020555">
    <property type="entry name" value="MECDP_synthase_CS"/>
</dbReference>
<evidence type="ECO:0000256" key="4">
    <source>
        <dbReference type="ARBA" id="ARBA00022723"/>
    </source>
</evidence>
<keyword evidence="6 7" id="KW-0456">Lyase</keyword>
<dbReference type="CDD" id="cd00554">
    <property type="entry name" value="MECDP_synthase"/>
    <property type="match status" value="1"/>
</dbReference>
<name>A0ABS6S2Y7_9BACT</name>
<evidence type="ECO:0000256" key="7">
    <source>
        <dbReference type="HAMAP-Rule" id="MF_00107"/>
    </source>
</evidence>
<feature type="binding site" evidence="7">
    <location>
        <begin position="42"/>
        <end position="43"/>
    </location>
    <ligand>
        <name>4-CDP-2-C-methyl-D-erythritol 2-phosphate</name>
        <dbReference type="ChEBI" id="CHEBI:57919"/>
    </ligand>
</feature>